<organism evidence="10 11">
    <name type="scientific">Lentibacillus persicus</name>
    <dbReference type="NCBI Taxonomy" id="640948"/>
    <lineage>
        <taxon>Bacteria</taxon>
        <taxon>Bacillati</taxon>
        <taxon>Bacillota</taxon>
        <taxon>Bacilli</taxon>
        <taxon>Bacillales</taxon>
        <taxon>Bacillaceae</taxon>
        <taxon>Lentibacillus</taxon>
    </lineage>
</organism>
<dbReference type="SUPFAM" id="SSF64182">
    <property type="entry name" value="DHH phosphoesterases"/>
    <property type="match status" value="1"/>
</dbReference>
<dbReference type="RefSeq" id="WP_090081411.1">
    <property type="nucleotide sequence ID" value="NZ_FOMR01000002.1"/>
</dbReference>
<dbReference type="GO" id="GO:0006310">
    <property type="term" value="P:DNA recombination"/>
    <property type="evidence" value="ECO:0007669"/>
    <property type="project" value="InterPro"/>
</dbReference>
<dbReference type="Pfam" id="PF01368">
    <property type="entry name" value="DHH"/>
    <property type="match status" value="1"/>
</dbReference>
<dbReference type="InterPro" id="IPR001667">
    <property type="entry name" value="DDH_dom"/>
</dbReference>
<dbReference type="STRING" id="640948.SAMN05216238_102252"/>
<feature type="domain" description="DHHA1" evidence="7">
    <location>
        <begin position="338"/>
        <end position="435"/>
    </location>
</feature>
<dbReference type="OrthoDB" id="9809852at2"/>
<dbReference type="AlphaFoldDB" id="A0A1I1TFP8"/>
<proteinExistence type="inferred from homology"/>
<dbReference type="Pfam" id="PF10141">
    <property type="entry name" value="ssDNA-exonuc_C"/>
    <property type="match status" value="1"/>
</dbReference>
<evidence type="ECO:0000256" key="5">
    <source>
        <dbReference type="ARBA" id="ARBA00022839"/>
    </source>
</evidence>
<dbReference type="InterPro" id="IPR041122">
    <property type="entry name" value="RecJ_OB"/>
</dbReference>
<keyword evidence="4" id="KW-0378">Hydrolase</keyword>
<dbReference type="InterPro" id="IPR038763">
    <property type="entry name" value="DHH_sf"/>
</dbReference>
<dbReference type="InterPro" id="IPR018779">
    <property type="entry name" value="RecJ_C"/>
</dbReference>
<dbReference type="EMBL" id="FOMR01000002">
    <property type="protein sequence ID" value="SFD57364.1"/>
    <property type="molecule type" value="Genomic_DNA"/>
</dbReference>
<evidence type="ECO:0000256" key="4">
    <source>
        <dbReference type="ARBA" id="ARBA00022801"/>
    </source>
</evidence>
<evidence type="ECO:0000259" key="6">
    <source>
        <dbReference type="Pfam" id="PF01368"/>
    </source>
</evidence>
<gene>
    <name evidence="10" type="ORF">SAMN05216238_102252</name>
</gene>
<dbReference type="Pfam" id="PF17768">
    <property type="entry name" value="RecJ_OB"/>
    <property type="match status" value="1"/>
</dbReference>
<evidence type="ECO:0000259" key="9">
    <source>
        <dbReference type="Pfam" id="PF17768"/>
    </source>
</evidence>
<protein>
    <recommendedName>
        <fullName evidence="2">Single-stranded-DNA-specific exonuclease RecJ</fullName>
    </recommendedName>
</protein>
<keyword evidence="3" id="KW-0540">Nuclease</keyword>
<feature type="domain" description="Single-stranded-DNA-specific exonuclease RecJ C-terminal" evidence="8">
    <location>
        <begin position="560"/>
        <end position="757"/>
    </location>
</feature>
<sequence length="775" mass="86884">MLKSKMKWKFPKKINDITNLNSNKFSPLIKELLLQRGVSSDEEAEKFVSPDLNNLQSAELLADIETATERVHKAIALDEKILVYGDYDADGVSSTAIMIKTLQELGANCDYYIPNRFTEGYGPNEKAFREAYKHGCRLIITVDTGIASVHEAAIAKELGMDLIITDHHEPQEELPDAFAIIHPKCSHDYTFKELAGAGVAFKFAQSLLNDFPKQYLDYLVIGTIADLVPLIDENRILAYYGLKALTTSEKPGLIALKKVCGITEDVSEEDIGFSMAPRLNAVGRLQDADLAVQLLLTDDQDEADQMAETVHSINQKRQKIVSDIVKEAEEMAAPTEGQGVIVAAKEGWNQGVLGIVASNLVRKYDRPAIVLSIMPEEGVAKGSARSIPAFDLFSGCMKIRDVFTQFGGHAQAAGMTLPLDNLQRLMTELNSIINEQLSDEDFTQEIEVTKTIALPEINEALVEEISQLAPFGMGNPKPVFHIKALPADARKIGANKNHLKMQFKDNTKTLDGIGFGFGELYAHLSPKTDVSIVGELNINEWNGFRKVQMVMQDMKIDEMQLFDHRGAKKFDVMPYVSLSGEHAVVKQAAADSSAFPDNVHFVGYDTDNKHLSDVHNLFLYDLPSDLATLQALVQQLNPQNIHVCFQIDDSAFMKPFPSREDFKWLYAHLAKRKKIDIKKEAAMIMEAKAWTYDQIMFMANVFFDLDFVKIENDVMQLSSNPLKKDLSESAVYQERLKKAEIEKVLYYSTYDELKSWLFNCMDDRHTLEEELVNGL</sequence>
<evidence type="ECO:0000256" key="3">
    <source>
        <dbReference type="ARBA" id="ARBA00022722"/>
    </source>
</evidence>
<feature type="domain" description="RecJ OB" evidence="9">
    <location>
        <begin position="452"/>
        <end position="553"/>
    </location>
</feature>
<dbReference type="PANTHER" id="PTHR30255">
    <property type="entry name" value="SINGLE-STRANDED-DNA-SPECIFIC EXONUCLEASE RECJ"/>
    <property type="match status" value="1"/>
</dbReference>
<dbReference type="InterPro" id="IPR051673">
    <property type="entry name" value="SSDNA_exonuclease_RecJ"/>
</dbReference>
<dbReference type="GO" id="GO:0003676">
    <property type="term" value="F:nucleic acid binding"/>
    <property type="evidence" value="ECO:0007669"/>
    <property type="project" value="InterPro"/>
</dbReference>
<dbReference type="GO" id="GO:0008409">
    <property type="term" value="F:5'-3' exonuclease activity"/>
    <property type="evidence" value="ECO:0007669"/>
    <property type="project" value="InterPro"/>
</dbReference>
<evidence type="ECO:0000256" key="1">
    <source>
        <dbReference type="ARBA" id="ARBA00005915"/>
    </source>
</evidence>
<dbReference type="Pfam" id="PF02272">
    <property type="entry name" value="DHHA1"/>
    <property type="match status" value="1"/>
</dbReference>
<dbReference type="NCBIfam" id="TIGR00644">
    <property type="entry name" value="recJ"/>
    <property type="match status" value="1"/>
</dbReference>
<name>A0A1I1TFP8_9BACI</name>
<dbReference type="InterPro" id="IPR004610">
    <property type="entry name" value="RecJ"/>
</dbReference>
<feature type="domain" description="DDH" evidence="6">
    <location>
        <begin position="80"/>
        <end position="223"/>
    </location>
</feature>
<evidence type="ECO:0000259" key="7">
    <source>
        <dbReference type="Pfam" id="PF02272"/>
    </source>
</evidence>
<evidence type="ECO:0000259" key="8">
    <source>
        <dbReference type="Pfam" id="PF10141"/>
    </source>
</evidence>
<evidence type="ECO:0000313" key="10">
    <source>
        <dbReference type="EMBL" id="SFD57364.1"/>
    </source>
</evidence>
<reference evidence="11" key="1">
    <citation type="submission" date="2016-10" db="EMBL/GenBank/DDBJ databases">
        <authorList>
            <person name="Varghese N."/>
            <person name="Submissions S."/>
        </authorList>
    </citation>
    <scope>NUCLEOTIDE SEQUENCE [LARGE SCALE GENOMIC DNA]</scope>
    <source>
        <strain evidence="11">DSM 22530</strain>
    </source>
</reference>
<dbReference type="InterPro" id="IPR003156">
    <property type="entry name" value="DHHA1_dom"/>
</dbReference>
<comment type="similarity">
    <text evidence="1">Belongs to the RecJ family.</text>
</comment>
<dbReference type="Gene3D" id="3.90.1640.30">
    <property type="match status" value="1"/>
</dbReference>
<dbReference type="Gene3D" id="2.40.50.460">
    <property type="match status" value="1"/>
</dbReference>
<accession>A0A1I1TFP8</accession>
<dbReference type="GO" id="GO:0006281">
    <property type="term" value="P:DNA repair"/>
    <property type="evidence" value="ECO:0007669"/>
    <property type="project" value="InterPro"/>
</dbReference>
<dbReference type="PANTHER" id="PTHR30255:SF2">
    <property type="entry name" value="SINGLE-STRANDED-DNA-SPECIFIC EXONUCLEASE RECJ"/>
    <property type="match status" value="1"/>
</dbReference>
<keyword evidence="5 10" id="KW-0269">Exonuclease</keyword>
<keyword evidence="11" id="KW-1185">Reference proteome</keyword>
<evidence type="ECO:0000313" key="11">
    <source>
        <dbReference type="Proteomes" id="UP000199474"/>
    </source>
</evidence>
<dbReference type="Proteomes" id="UP000199474">
    <property type="component" value="Unassembled WGS sequence"/>
</dbReference>
<evidence type="ECO:0000256" key="2">
    <source>
        <dbReference type="ARBA" id="ARBA00019841"/>
    </source>
</evidence>